<evidence type="ECO:0000313" key="3">
    <source>
        <dbReference type="Proteomes" id="UP000219338"/>
    </source>
</evidence>
<evidence type="ECO:0000313" key="2">
    <source>
        <dbReference type="EMBL" id="SJL08418.1"/>
    </source>
</evidence>
<gene>
    <name evidence="2" type="ORF">ARMOST_11781</name>
</gene>
<organism evidence="2 3">
    <name type="scientific">Armillaria ostoyae</name>
    <name type="common">Armillaria root rot fungus</name>
    <dbReference type="NCBI Taxonomy" id="47428"/>
    <lineage>
        <taxon>Eukaryota</taxon>
        <taxon>Fungi</taxon>
        <taxon>Dikarya</taxon>
        <taxon>Basidiomycota</taxon>
        <taxon>Agaricomycotina</taxon>
        <taxon>Agaricomycetes</taxon>
        <taxon>Agaricomycetidae</taxon>
        <taxon>Agaricales</taxon>
        <taxon>Marasmiineae</taxon>
        <taxon>Physalacriaceae</taxon>
        <taxon>Armillaria</taxon>
    </lineage>
</organism>
<dbReference type="AlphaFoldDB" id="A0A284RI42"/>
<dbReference type="EMBL" id="FUEG01000009">
    <property type="protein sequence ID" value="SJL08418.1"/>
    <property type="molecule type" value="Genomic_DNA"/>
</dbReference>
<protein>
    <submittedName>
        <fullName evidence="2">Uncharacterized protein</fullName>
    </submittedName>
</protein>
<feature type="region of interest" description="Disordered" evidence="1">
    <location>
        <begin position="125"/>
        <end position="218"/>
    </location>
</feature>
<evidence type="ECO:0000256" key="1">
    <source>
        <dbReference type="SAM" id="MobiDB-lite"/>
    </source>
</evidence>
<name>A0A284RI42_ARMOS</name>
<feature type="compositionally biased region" description="Polar residues" evidence="1">
    <location>
        <begin position="175"/>
        <end position="193"/>
    </location>
</feature>
<keyword evidence="3" id="KW-1185">Reference proteome</keyword>
<dbReference type="OrthoDB" id="9445845at2759"/>
<accession>A0A284RI42</accession>
<feature type="region of interest" description="Disordered" evidence="1">
    <location>
        <begin position="47"/>
        <end position="113"/>
    </location>
</feature>
<feature type="compositionally biased region" description="Polar residues" evidence="1">
    <location>
        <begin position="64"/>
        <end position="96"/>
    </location>
</feature>
<sequence>MPLWQRSYPSLEQSPSSLSTKYTRTRLGTAYANSSWLLPDNLHLTSPPYPSRSPTTMLQDNLAEPSSSHSFHLSQQDYSPLLSQKTAPESTQSKKSWTWGKMGDRPSTVSTRRSQRSLLLDFLKGSKGSQRSPPLNPLNLLPQVPNSPPKDPESLSSSSQMMKRITVPTPPPTRNMLSGSRTTTSFDTMQTDSPDMPPGPHPTVTSPRLLSPSPQCSPSPLNPHLELPLPTYDELRQQLETLRKSDVSPPAITLLTGSTAAHLAQECEHEEPQPGGSKGKEKDEEEKLFKYITGPLKGDPPPGCYTDPIARNPERWSLPEAPNKFDPDDELPNPIGAMGDDALWLRCKPDLIQKPLPFKGEANDIDQFITNCKIYFQVHSTYMWPDPYRIAFVSSYFKELAEEWWILKLAHLRSYSFTQAIHEKFKDPAIEDKQKANMYALQMIGSMTASEYF</sequence>
<proteinExistence type="predicted"/>
<dbReference type="Proteomes" id="UP000219338">
    <property type="component" value="Unassembled WGS sequence"/>
</dbReference>
<reference evidence="3" key="1">
    <citation type="journal article" date="2017" name="Nat. Ecol. Evol.">
        <title>Genome expansion and lineage-specific genetic innovations in the forest pathogenic fungi Armillaria.</title>
        <authorList>
            <person name="Sipos G."/>
            <person name="Prasanna A.N."/>
            <person name="Walter M.C."/>
            <person name="O'Connor E."/>
            <person name="Balint B."/>
            <person name="Krizsan K."/>
            <person name="Kiss B."/>
            <person name="Hess J."/>
            <person name="Varga T."/>
            <person name="Slot J."/>
            <person name="Riley R."/>
            <person name="Boka B."/>
            <person name="Rigling D."/>
            <person name="Barry K."/>
            <person name="Lee J."/>
            <person name="Mihaltcheva S."/>
            <person name="LaButti K."/>
            <person name="Lipzen A."/>
            <person name="Waldron R."/>
            <person name="Moloney N.M."/>
            <person name="Sperisen C."/>
            <person name="Kredics L."/>
            <person name="Vagvoelgyi C."/>
            <person name="Patrignani A."/>
            <person name="Fitzpatrick D."/>
            <person name="Nagy I."/>
            <person name="Doyle S."/>
            <person name="Anderson J.B."/>
            <person name="Grigoriev I.V."/>
            <person name="Gueldener U."/>
            <person name="Muensterkoetter M."/>
            <person name="Nagy L.G."/>
        </authorList>
    </citation>
    <scope>NUCLEOTIDE SEQUENCE [LARGE SCALE GENOMIC DNA]</scope>
    <source>
        <strain evidence="3">C18/9</strain>
    </source>
</reference>